<accession>A0A0J7JZM5</accession>
<keyword evidence="2" id="KW-1185">Reference proteome</keyword>
<dbReference type="PaxDb" id="67767-A0A0J7JZM5"/>
<gene>
    <name evidence="1" type="ORF">RF55_19787</name>
</gene>
<protein>
    <submittedName>
        <fullName evidence="1">Uncharacterized protein</fullName>
    </submittedName>
</protein>
<reference evidence="1 2" key="1">
    <citation type="submission" date="2015-04" db="EMBL/GenBank/DDBJ databases">
        <title>Lasius niger genome sequencing.</title>
        <authorList>
            <person name="Konorov E.A."/>
            <person name="Nikitin M.A."/>
            <person name="Kirill M.V."/>
            <person name="Chang P."/>
        </authorList>
    </citation>
    <scope>NUCLEOTIDE SEQUENCE [LARGE SCALE GENOMIC DNA]</scope>
    <source>
        <tissue evidence="1">Whole</tissue>
    </source>
</reference>
<name>A0A0J7JZM5_LASNI</name>
<dbReference type="Proteomes" id="UP000036403">
    <property type="component" value="Unassembled WGS sequence"/>
</dbReference>
<feature type="non-terminal residue" evidence="1">
    <location>
        <position position="1"/>
    </location>
</feature>
<dbReference type="EMBL" id="LBMM01019508">
    <property type="protein sequence ID" value="KMQ83522.1"/>
    <property type="molecule type" value="Genomic_DNA"/>
</dbReference>
<evidence type="ECO:0000313" key="1">
    <source>
        <dbReference type="EMBL" id="KMQ83522.1"/>
    </source>
</evidence>
<sequence length="147" mass="15776">RQTGLSGRLVHLELLLDVDATGSSVLPANWVSVTLASDSPVTPADLSSTGSGSAAFSTSGPLIVVTATGCVGGTSGFKDAIFPREDAPCLWISPYDTFYTFYHGISGIWLSCHRQIMTSGCFITHLTQIRINLTIFTRYRTVLGFKL</sequence>
<proteinExistence type="predicted"/>
<dbReference type="AlphaFoldDB" id="A0A0J7JZM5"/>
<organism evidence="1 2">
    <name type="scientific">Lasius niger</name>
    <name type="common">Black garden ant</name>
    <dbReference type="NCBI Taxonomy" id="67767"/>
    <lineage>
        <taxon>Eukaryota</taxon>
        <taxon>Metazoa</taxon>
        <taxon>Ecdysozoa</taxon>
        <taxon>Arthropoda</taxon>
        <taxon>Hexapoda</taxon>
        <taxon>Insecta</taxon>
        <taxon>Pterygota</taxon>
        <taxon>Neoptera</taxon>
        <taxon>Endopterygota</taxon>
        <taxon>Hymenoptera</taxon>
        <taxon>Apocrita</taxon>
        <taxon>Aculeata</taxon>
        <taxon>Formicoidea</taxon>
        <taxon>Formicidae</taxon>
        <taxon>Formicinae</taxon>
        <taxon>Lasius</taxon>
        <taxon>Lasius</taxon>
    </lineage>
</organism>
<comment type="caution">
    <text evidence="1">The sequence shown here is derived from an EMBL/GenBank/DDBJ whole genome shotgun (WGS) entry which is preliminary data.</text>
</comment>
<evidence type="ECO:0000313" key="2">
    <source>
        <dbReference type="Proteomes" id="UP000036403"/>
    </source>
</evidence>